<name>A0ABN3GKF8_9PSEU</name>
<reference evidence="1 2" key="1">
    <citation type="journal article" date="2019" name="Int. J. Syst. Evol. Microbiol.">
        <title>The Global Catalogue of Microorganisms (GCM) 10K type strain sequencing project: providing services to taxonomists for standard genome sequencing and annotation.</title>
        <authorList>
            <consortium name="The Broad Institute Genomics Platform"/>
            <consortium name="The Broad Institute Genome Sequencing Center for Infectious Disease"/>
            <person name="Wu L."/>
            <person name="Ma J."/>
        </authorList>
    </citation>
    <scope>NUCLEOTIDE SEQUENCE [LARGE SCALE GENOMIC DNA]</scope>
    <source>
        <strain evidence="1 2">JCM 16221</strain>
    </source>
</reference>
<organism evidence="1 2">
    <name type="scientific">Saccharopolyspora halophila</name>
    <dbReference type="NCBI Taxonomy" id="405551"/>
    <lineage>
        <taxon>Bacteria</taxon>
        <taxon>Bacillati</taxon>
        <taxon>Actinomycetota</taxon>
        <taxon>Actinomycetes</taxon>
        <taxon>Pseudonocardiales</taxon>
        <taxon>Pseudonocardiaceae</taxon>
        <taxon>Saccharopolyspora</taxon>
    </lineage>
</organism>
<dbReference type="EMBL" id="BAAARA010000010">
    <property type="protein sequence ID" value="GAA2354088.1"/>
    <property type="molecule type" value="Genomic_DNA"/>
</dbReference>
<gene>
    <name evidence="1" type="ORF">GCM10009854_35140</name>
</gene>
<sequence length="163" mass="17699">MNAPDLAERIAAITGMPSAAIARLLTRGRLAVLGAEADQLCGDYLAAQRRRQADEKALNDVRENETARQLFHGLEPHACPRCDTPISEQRRREEHAHNRCAICSSELPGATEGASEAEVAARLRLAISEADETTALARLRNVQVALARSVAEATAVPEQRRPD</sequence>
<dbReference type="Proteomes" id="UP001501218">
    <property type="component" value="Unassembled WGS sequence"/>
</dbReference>
<comment type="caution">
    <text evidence="1">The sequence shown here is derived from an EMBL/GenBank/DDBJ whole genome shotgun (WGS) entry which is preliminary data.</text>
</comment>
<proteinExistence type="predicted"/>
<accession>A0ABN3GKF8</accession>
<dbReference type="RefSeq" id="WP_344133504.1">
    <property type="nucleotide sequence ID" value="NZ_BAAARA010000010.1"/>
</dbReference>
<protein>
    <submittedName>
        <fullName evidence="1">Uncharacterized protein</fullName>
    </submittedName>
</protein>
<evidence type="ECO:0000313" key="1">
    <source>
        <dbReference type="EMBL" id="GAA2354088.1"/>
    </source>
</evidence>
<keyword evidence="2" id="KW-1185">Reference proteome</keyword>
<evidence type="ECO:0000313" key="2">
    <source>
        <dbReference type="Proteomes" id="UP001501218"/>
    </source>
</evidence>